<protein>
    <submittedName>
        <fullName evidence="1">Uncharacterized protein</fullName>
    </submittedName>
</protein>
<name>A0A3S0ZD47_ELYCH</name>
<evidence type="ECO:0000313" key="2">
    <source>
        <dbReference type="Proteomes" id="UP000271974"/>
    </source>
</evidence>
<organism evidence="1 2">
    <name type="scientific">Elysia chlorotica</name>
    <name type="common">Eastern emerald elysia</name>
    <name type="synonym">Sea slug</name>
    <dbReference type="NCBI Taxonomy" id="188477"/>
    <lineage>
        <taxon>Eukaryota</taxon>
        <taxon>Metazoa</taxon>
        <taxon>Spiralia</taxon>
        <taxon>Lophotrochozoa</taxon>
        <taxon>Mollusca</taxon>
        <taxon>Gastropoda</taxon>
        <taxon>Heterobranchia</taxon>
        <taxon>Euthyneura</taxon>
        <taxon>Panpulmonata</taxon>
        <taxon>Sacoglossa</taxon>
        <taxon>Placobranchoidea</taxon>
        <taxon>Plakobranchidae</taxon>
        <taxon>Elysia</taxon>
    </lineage>
</organism>
<comment type="caution">
    <text evidence="1">The sequence shown here is derived from an EMBL/GenBank/DDBJ whole genome shotgun (WGS) entry which is preliminary data.</text>
</comment>
<dbReference type="AlphaFoldDB" id="A0A3S0ZD47"/>
<dbReference type="EMBL" id="RQTK01000682">
    <property type="protein sequence ID" value="RUS76173.1"/>
    <property type="molecule type" value="Genomic_DNA"/>
</dbReference>
<evidence type="ECO:0000313" key="1">
    <source>
        <dbReference type="EMBL" id="RUS76173.1"/>
    </source>
</evidence>
<accession>A0A3S0ZD47</accession>
<keyword evidence="2" id="KW-1185">Reference proteome</keyword>
<gene>
    <name evidence="1" type="ORF">EGW08_016051</name>
</gene>
<dbReference type="Proteomes" id="UP000271974">
    <property type="component" value="Unassembled WGS sequence"/>
</dbReference>
<sequence>MVSPPCIVCGIRKIVRGVFEVRYAEKVTIYYAKDVAPGEPSPQHCHAYVVSEARGTRVGPPDQSSLLHKTDAARPGMLRMSPQRSGPCMVVESAVPEPPPFDSIILSASRARRPRRLISYLNRADLRAALRGNSDQNLFPQFFLSTWRPGGFRPRASVTVGESETNTQACCLLRLDAWNRASPAMLCFVKAGFENGLRRSWAEQIQTNQSGAASRRNTRGTECLLELPVYGYYVDSILFFISRLERWINKTDPLLLCGKPVNISQALWVNLQRLDTPGGGGTH</sequence>
<proteinExistence type="predicted"/>
<reference evidence="1 2" key="1">
    <citation type="submission" date="2019-01" db="EMBL/GenBank/DDBJ databases">
        <title>A draft genome assembly of the solar-powered sea slug Elysia chlorotica.</title>
        <authorList>
            <person name="Cai H."/>
            <person name="Li Q."/>
            <person name="Fang X."/>
            <person name="Li J."/>
            <person name="Curtis N.E."/>
            <person name="Altenburger A."/>
            <person name="Shibata T."/>
            <person name="Feng M."/>
            <person name="Maeda T."/>
            <person name="Schwartz J.A."/>
            <person name="Shigenobu S."/>
            <person name="Lundholm N."/>
            <person name="Nishiyama T."/>
            <person name="Yang H."/>
            <person name="Hasebe M."/>
            <person name="Li S."/>
            <person name="Pierce S.K."/>
            <person name="Wang J."/>
        </authorList>
    </citation>
    <scope>NUCLEOTIDE SEQUENCE [LARGE SCALE GENOMIC DNA]</scope>
    <source>
        <strain evidence="1">EC2010</strain>
        <tissue evidence="1">Whole organism of an adult</tissue>
    </source>
</reference>